<reference evidence="3" key="1">
    <citation type="journal article" date="2015" name="Nature">
        <title>Complex archaea that bridge the gap between prokaryotes and eukaryotes.</title>
        <authorList>
            <person name="Spang A."/>
            <person name="Saw J.H."/>
            <person name="Jorgensen S.L."/>
            <person name="Zaremba-Niedzwiedzka K."/>
            <person name="Martijn J."/>
            <person name="Lind A.E."/>
            <person name="van Eijk R."/>
            <person name="Schleper C."/>
            <person name="Guy L."/>
            <person name="Ettema T.J."/>
        </authorList>
    </citation>
    <scope>NUCLEOTIDE SEQUENCE</scope>
</reference>
<feature type="transmembrane region" description="Helical" evidence="1">
    <location>
        <begin position="144"/>
        <end position="162"/>
    </location>
</feature>
<evidence type="ECO:0000313" key="3">
    <source>
        <dbReference type="EMBL" id="KKM96024.1"/>
    </source>
</evidence>
<sequence length="181" mass="20204">MMYIMTMTFFIRLIFRLDTIGVSILLTISGISRAIVRFTLFKPTMKALGEKKTTTLGLIILFVAFFLTGIFGVFYPEIWAFIVLIIFVSFGVSCSRGLLISKITQTVTPKEIGKINGVTTTLDSLAQVIGPTLGTLILTLYDPLLFGFVTGVTAFIAFIMVFKKIIPFMQEAQFKQVEMLE</sequence>
<evidence type="ECO:0000256" key="1">
    <source>
        <dbReference type="SAM" id="Phobius"/>
    </source>
</evidence>
<feature type="transmembrane region" description="Helical" evidence="1">
    <location>
        <begin position="53"/>
        <end position="72"/>
    </location>
</feature>
<name>A0A0F9LLT9_9ZZZZ</name>
<comment type="caution">
    <text evidence="3">The sequence shown here is derived from an EMBL/GenBank/DDBJ whole genome shotgun (WGS) entry which is preliminary data.</text>
</comment>
<dbReference type="PANTHER" id="PTHR24002:SF3">
    <property type="entry name" value="SOLUTE CARRIER FAMILY 22 MEMBER 18"/>
    <property type="match status" value="1"/>
</dbReference>
<dbReference type="EMBL" id="LAZR01005933">
    <property type="protein sequence ID" value="KKM96024.1"/>
    <property type="molecule type" value="Genomic_DNA"/>
</dbReference>
<organism evidence="3">
    <name type="scientific">marine sediment metagenome</name>
    <dbReference type="NCBI Taxonomy" id="412755"/>
    <lineage>
        <taxon>unclassified sequences</taxon>
        <taxon>metagenomes</taxon>
        <taxon>ecological metagenomes</taxon>
    </lineage>
</organism>
<dbReference type="GO" id="GO:0005635">
    <property type="term" value="C:nuclear envelope"/>
    <property type="evidence" value="ECO:0007669"/>
    <property type="project" value="TreeGrafter"/>
</dbReference>
<dbReference type="Gene3D" id="1.20.1250.20">
    <property type="entry name" value="MFS general substrate transporter like domains"/>
    <property type="match status" value="1"/>
</dbReference>
<accession>A0A0F9LLT9</accession>
<dbReference type="PANTHER" id="PTHR24002">
    <property type="entry name" value="SOLUTE CARRIER FAMILY 22 MEMBER 18"/>
    <property type="match status" value="1"/>
</dbReference>
<dbReference type="InterPro" id="IPR020846">
    <property type="entry name" value="MFS_dom"/>
</dbReference>
<gene>
    <name evidence="3" type="ORF">LCGC14_1182230</name>
</gene>
<dbReference type="InterPro" id="IPR011701">
    <property type="entry name" value="MFS"/>
</dbReference>
<keyword evidence="1" id="KW-0812">Transmembrane</keyword>
<keyword evidence="1" id="KW-0472">Membrane</keyword>
<protein>
    <recommendedName>
        <fullName evidence="2">Major facilitator superfamily (MFS) profile domain-containing protein</fullName>
    </recommendedName>
</protein>
<dbReference type="GO" id="GO:0022857">
    <property type="term" value="F:transmembrane transporter activity"/>
    <property type="evidence" value="ECO:0007669"/>
    <property type="project" value="InterPro"/>
</dbReference>
<proteinExistence type="predicted"/>
<evidence type="ECO:0000259" key="2">
    <source>
        <dbReference type="PROSITE" id="PS50850"/>
    </source>
</evidence>
<dbReference type="SUPFAM" id="SSF103473">
    <property type="entry name" value="MFS general substrate transporter"/>
    <property type="match status" value="1"/>
</dbReference>
<keyword evidence="1" id="KW-1133">Transmembrane helix</keyword>
<dbReference type="AlphaFoldDB" id="A0A0F9LLT9"/>
<dbReference type="Pfam" id="PF07690">
    <property type="entry name" value="MFS_1"/>
    <property type="match status" value="1"/>
</dbReference>
<feature type="transmembrane region" description="Helical" evidence="1">
    <location>
        <begin position="78"/>
        <end position="99"/>
    </location>
</feature>
<feature type="transmembrane region" description="Helical" evidence="1">
    <location>
        <begin position="20"/>
        <end position="41"/>
    </location>
</feature>
<dbReference type="InterPro" id="IPR036259">
    <property type="entry name" value="MFS_trans_sf"/>
</dbReference>
<dbReference type="PROSITE" id="PS50850">
    <property type="entry name" value="MFS"/>
    <property type="match status" value="1"/>
</dbReference>
<feature type="domain" description="Major facilitator superfamily (MFS) profile" evidence="2">
    <location>
        <begin position="1"/>
        <end position="175"/>
    </location>
</feature>